<reference evidence="6" key="1">
    <citation type="submission" date="2020-08" db="EMBL/GenBank/DDBJ databases">
        <title>Genomic Encyclopedia of Type Strains, Phase IV (KMG-IV): sequencing the most valuable type-strain genomes for metagenomic binning, comparative biology and taxonomic classification.</title>
        <authorList>
            <person name="Goeker M."/>
        </authorList>
    </citation>
    <scope>NUCLEOTIDE SEQUENCE [LARGE SCALE GENOMIC DNA]</scope>
    <source>
        <strain evidence="6">DSM 105040</strain>
    </source>
</reference>
<evidence type="ECO:0000313" key="6">
    <source>
        <dbReference type="EMBL" id="MBB4023956.1"/>
    </source>
</evidence>
<feature type="domain" description="HTH lysR-type" evidence="5">
    <location>
        <begin position="7"/>
        <end position="64"/>
    </location>
</feature>
<evidence type="ECO:0000313" key="7">
    <source>
        <dbReference type="Proteomes" id="UP000585681"/>
    </source>
</evidence>
<dbReference type="InterPro" id="IPR005119">
    <property type="entry name" value="LysR_subst-bd"/>
</dbReference>
<dbReference type="GO" id="GO:0003700">
    <property type="term" value="F:DNA-binding transcription factor activity"/>
    <property type="evidence" value="ECO:0007669"/>
    <property type="project" value="InterPro"/>
</dbReference>
<comment type="similarity">
    <text evidence="1">Belongs to the LysR transcriptional regulatory family.</text>
</comment>
<proteinExistence type="inferred from homology"/>
<dbReference type="RefSeq" id="WP_162231826.1">
    <property type="nucleotide sequence ID" value="NZ_JACIEQ010000015.1"/>
</dbReference>
<dbReference type="GO" id="GO:0000976">
    <property type="term" value="F:transcription cis-regulatory region binding"/>
    <property type="evidence" value="ECO:0007669"/>
    <property type="project" value="TreeGrafter"/>
</dbReference>
<name>A0A840CMJ7_9RHOB</name>
<keyword evidence="4" id="KW-0804">Transcription</keyword>
<accession>A0A840CMJ7</accession>
<dbReference type="SUPFAM" id="SSF46785">
    <property type="entry name" value="Winged helix' DNA-binding domain"/>
    <property type="match status" value="1"/>
</dbReference>
<dbReference type="Proteomes" id="UP000585681">
    <property type="component" value="Unassembled WGS sequence"/>
</dbReference>
<dbReference type="FunFam" id="1.10.10.10:FF:000001">
    <property type="entry name" value="LysR family transcriptional regulator"/>
    <property type="match status" value="1"/>
</dbReference>
<evidence type="ECO:0000256" key="4">
    <source>
        <dbReference type="ARBA" id="ARBA00023163"/>
    </source>
</evidence>
<evidence type="ECO:0000259" key="5">
    <source>
        <dbReference type="PROSITE" id="PS50931"/>
    </source>
</evidence>
<keyword evidence="7" id="KW-1185">Reference proteome</keyword>
<dbReference type="InterPro" id="IPR000847">
    <property type="entry name" value="LysR_HTH_N"/>
</dbReference>
<dbReference type="AlphaFoldDB" id="A0A840CMJ7"/>
<dbReference type="Pfam" id="PF03466">
    <property type="entry name" value="LysR_substrate"/>
    <property type="match status" value="1"/>
</dbReference>
<dbReference type="InterPro" id="IPR036390">
    <property type="entry name" value="WH_DNA-bd_sf"/>
</dbReference>
<dbReference type="CDD" id="cd05466">
    <property type="entry name" value="PBP2_LTTR_substrate"/>
    <property type="match status" value="1"/>
</dbReference>
<evidence type="ECO:0000256" key="2">
    <source>
        <dbReference type="ARBA" id="ARBA00023015"/>
    </source>
</evidence>
<keyword evidence="2" id="KW-0805">Transcription regulation</keyword>
<keyword evidence="3 6" id="KW-0238">DNA-binding</keyword>
<dbReference type="Gene3D" id="1.10.10.10">
    <property type="entry name" value="Winged helix-like DNA-binding domain superfamily/Winged helix DNA-binding domain"/>
    <property type="match status" value="1"/>
</dbReference>
<dbReference type="EMBL" id="JACIEQ010000015">
    <property type="protein sequence ID" value="MBB4023956.1"/>
    <property type="molecule type" value="Genomic_DNA"/>
</dbReference>
<gene>
    <name evidence="6" type="ORF">GGR17_003796</name>
</gene>
<protein>
    <submittedName>
        <fullName evidence="6">DNA-binding transcriptional LysR family regulator</fullName>
    </submittedName>
</protein>
<dbReference type="SUPFAM" id="SSF53850">
    <property type="entry name" value="Periplasmic binding protein-like II"/>
    <property type="match status" value="1"/>
</dbReference>
<dbReference type="InterPro" id="IPR036388">
    <property type="entry name" value="WH-like_DNA-bd_sf"/>
</dbReference>
<dbReference type="Pfam" id="PF00126">
    <property type="entry name" value="HTH_1"/>
    <property type="match status" value="1"/>
</dbReference>
<dbReference type="PROSITE" id="PS50931">
    <property type="entry name" value="HTH_LYSR"/>
    <property type="match status" value="1"/>
</dbReference>
<evidence type="ECO:0000256" key="1">
    <source>
        <dbReference type="ARBA" id="ARBA00009437"/>
    </source>
</evidence>
<comment type="caution">
    <text evidence="6">The sequence shown here is derived from an EMBL/GenBank/DDBJ whole genome shotgun (WGS) entry which is preliminary data.</text>
</comment>
<dbReference type="PANTHER" id="PTHR30126:SF98">
    <property type="entry name" value="HTH-TYPE TRANSCRIPTIONAL ACTIVATOR BAUR"/>
    <property type="match status" value="1"/>
</dbReference>
<dbReference type="PRINTS" id="PR00039">
    <property type="entry name" value="HTHLYSR"/>
</dbReference>
<organism evidence="6 7">
    <name type="scientific">Actibacterium naphthalenivorans</name>
    <dbReference type="NCBI Taxonomy" id="1614693"/>
    <lineage>
        <taxon>Bacteria</taxon>
        <taxon>Pseudomonadati</taxon>
        <taxon>Pseudomonadota</taxon>
        <taxon>Alphaproteobacteria</taxon>
        <taxon>Rhodobacterales</taxon>
        <taxon>Roseobacteraceae</taxon>
        <taxon>Actibacterium</taxon>
    </lineage>
</organism>
<sequence>MKIVDTLDWNLLRSFVAIAEEGGITKAAERLGRGQPAVSSALKRLEETLGQQLAQRNATHFELTETGKLLYEESRAILTSIERLSTLLADPTAELSGTVRITMASQMTSPLLIEALRRFHQKFPKASFDIKVLNSHDIQHGLHQGQFYFAICPVSYKREELEYTHLFKEHCSFYCGAGHRLFGVEGLEFQDLANERAIIYRPSSFSDQLQSLTELRQKARFAEPFVGVSENLEEVRRMIIAGLGVGAIPTHVAARDEKDGLLWRLPPYEPVMPLDIYLVVNHKMRPAPSEAAFVKLLQELVDMTPYALRVYPAGEAAG</sequence>
<dbReference type="PANTHER" id="PTHR30126">
    <property type="entry name" value="HTH-TYPE TRANSCRIPTIONAL REGULATOR"/>
    <property type="match status" value="1"/>
</dbReference>
<evidence type="ECO:0000256" key="3">
    <source>
        <dbReference type="ARBA" id="ARBA00023125"/>
    </source>
</evidence>
<dbReference type="Gene3D" id="3.40.190.10">
    <property type="entry name" value="Periplasmic binding protein-like II"/>
    <property type="match status" value="2"/>
</dbReference>